<protein>
    <recommendedName>
        <fullName evidence="3">F-box domain-containing protein</fullName>
    </recommendedName>
</protein>
<sequence>MPALVPSLLVITLPIGLLLTAPAAPQPPFHDFDYFSPEMLDLIPSRECSPSGFDPLNQPMPKAAASQSSMLLKLPDDIFKCVMDYLDRDAAWSLKRLCKGMANSVTVNQLLYKYPIQLNDVRDIRLGDWKYRSIGRTRWMSFMDSINDSNRRHVHKLAMSHWASIDDFKWIEDNLPCLASLDISAIKDFVWTPEETWTWKMLADACPCLFARLEELEVANWADYTAHSRIEYSYSYQDYRFKQSFRISRRRDGGSVANAIFPICKSLKTLAIRERYSGFHTWNEWEVHQRVCCLVDGVQKYCPETMTKLRVHDYAPYRSLFSTDATKWSRIKDVEIGLYSWMEDRRDRDVIGPIPYRITQGHHHRDEEEAFDDKTFDACERDHMVLGNHVVQGVGASFEDLLQSLQTISKKYPNINMKPIRNLRNITLHPFHLVNVMQRRNHFGQPPQPTNDPAMNDPSSKPEVQEALRWLARECDWKPVLAWESMMCDVFPANLEPNRTFLPKPDILSRIQTMVARLKTLDIPIRISIGDRGNTCPSSGLDGSLYFGPFKTFVGEGADRREVLLPTQAVFSLTPIASMVDELTIQYPADVPGVSGWLRAAKRPTPAEKALMEREMIGWRRFWMRYASQFKNLKKLTTNVPNDVYEDWGKSELVTLLEDEQWQMLEVEDKQDYNSSSYFPFSNPSTLRYRFPRNRSKTKFAQRVFFRLNTEPLDLVLAQPELSAKEREEREITDAMIKESESTCERSPGHRFWVRREGQEKAEGKVEEKDGKRKWSDNDENGVNGEKGAEEMESKRPRIEREGFAEFFHVL</sequence>
<dbReference type="InterPro" id="IPR001810">
    <property type="entry name" value="F-box_dom"/>
</dbReference>
<accession>M2TD57</accession>
<dbReference type="STRING" id="701091.M2TD57"/>
<organism evidence="4 5">
    <name type="scientific">Cochliobolus heterostrophus (strain C5 / ATCC 48332 / race O)</name>
    <name type="common">Southern corn leaf blight fungus</name>
    <name type="synonym">Bipolaris maydis</name>
    <dbReference type="NCBI Taxonomy" id="701091"/>
    <lineage>
        <taxon>Eukaryota</taxon>
        <taxon>Fungi</taxon>
        <taxon>Dikarya</taxon>
        <taxon>Ascomycota</taxon>
        <taxon>Pezizomycotina</taxon>
        <taxon>Dothideomycetes</taxon>
        <taxon>Pleosporomycetidae</taxon>
        <taxon>Pleosporales</taxon>
        <taxon>Pleosporineae</taxon>
        <taxon>Pleosporaceae</taxon>
        <taxon>Bipolaris</taxon>
    </lineage>
</organism>
<dbReference type="HOGENOM" id="CLU_356034_0_0_1"/>
<feature type="compositionally biased region" description="Basic and acidic residues" evidence="1">
    <location>
        <begin position="739"/>
        <end position="777"/>
    </location>
</feature>
<evidence type="ECO:0000259" key="3">
    <source>
        <dbReference type="PROSITE" id="PS50181"/>
    </source>
</evidence>
<feature type="region of interest" description="Disordered" evidence="1">
    <location>
        <begin position="441"/>
        <end position="461"/>
    </location>
</feature>
<reference evidence="4 5" key="1">
    <citation type="journal article" date="2012" name="PLoS Pathog.">
        <title>Diverse lifestyles and strategies of plant pathogenesis encoded in the genomes of eighteen Dothideomycetes fungi.</title>
        <authorList>
            <person name="Ohm R.A."/>
            <person name="Feau N."/>
            <person name="Henrissat B."/>
            <person name="Schoch C.L."/>
            <person name="Horwitz B.A."/>
            <person name="Barry K.W."/>
            <person name="Condon B.J."/>
            <person name="Copeland A.C."/>
            <person name="Dhillon B."/>
            <person name="Glaser F."/>
            <person name="Hesse C.N."/>
            <person name="Kosti I."/>
            <person name="LaButti K."/>
            <person name="Lindquist E.A."/>
            <person name="Lucas S."/>
            <person name="Salamov A.A."/>
            <person name="Bradshaw R.E."/>
            <person name="Ciuffetti L."/>
            <person name="Hamelin R.C."/>
            <person name="Kema G.H.J."/>
            <person name="Lawrence C."/>
            <person name="Scott J.A."/>
            <person name="Spatafora J.W."/>
            <person name="Turgeon B.G."/>
            <person name="de Wit P.J.G.M."/>
            <person name="Zhong S."/>
            <person name="Goodwin S.B."/>
            <person name="Grigoriev I.V."/>
        </authorList>
    </citation>
    <scope>NUCLEOTIDE SEQUENCE [LARGE SCALE GENOMIC DNA]</scope>
    <source>
        <strain evidence="5">C5 / ATCC 48332 / race O</strain>
    </source>
</reference>
<evidence type="ECO:0000313" key="4">
    <source>
        <dbReference type="EMBL" id="EMD95405.1"/>
    </source>
</evidence>
<feature type="chain" id="PRO_5004025874" description="F-box domain-containing protein" evidence="2">
    <location>
        <begin position="26"/>
        <end position="811"/>
    </location>
</feature>
<evidence type="ECO:0000313" key="5">
    <source>
        <dbReference type="Proteomes" id="UP000016936"/>
    </source>
</evidence>
<dbReference type="eggNOG" id="ENOG502TGPM">
    <property type="taxonomic scope" value="Eukaryota"/>
</dbReference>
<name>M2TD57_COCH5</name>
<keyword evidence="2" id="KW-0732">Signal</keyword>
<dbReference type="AlphaFoldDB" id="M2TD57"/>
<feature type="region of interest" description="Disordered" evidence="1">
    <location>
        <begin position="739"/>
        <end position="798"/>
    </location>
</feature>
<evidence type="ECO:0000256" key="2">
    <source>
        <dbReference type="SAM" id="SignalP"/>
    </source>
</evidence>
<dbReference type="OrthoDB" id="3889716at2759"/>
<dbReference type="Proteomes" id="UP000016936">
    <property type="component" value="Unassembled WGS sequence"/>
</dbReference>
<evidence type="ECO:0000256" key="1">
    <source>
        <dbReference type="SAM" id="MobiDB-lite"/>
    </source>
</evidence>
<dbReference type="PROSITE" id="PS50181">
    <property type="entry name" value="FBOX"/>
    <property type="match status" value="1"/>
</dbReference>
<dbReference type="EMBL" id="KB445570">
    <property type="protein sequence ID" value="EMD95405.1"/>
    <property type="molecule type" value="Genomic_DNA"/>
</dbReference>
<proteinExistence type="predicted"/>
<keyword evidence="5" id="KW-1185">Reference proteome</keyword>
<feature type="domain" description="F-box" evidence="3">
    <location>
        <begin position="68"/>
        <end position="114"/>
    </location>
</feature>
<gene>
    <name evidence="4" type="ORF">COCHEDRAFT_1151527</name>
</gene>
<feature type="compositionally biased region" description="Basic and acidic residues" evidence="1">
    <location>
        <begin position="787"/>
        <end position="798"/>
    </location>
</feature>
<reference evidence="5" key="2">
    <citation type="journal article" date="2013" name="PLoS Genet.">
        <title>Comparative genome structure, secondary metabolite, and effector coding capacity across Cochliobolus pathogens.</title>
        <authorList>
            <person name="Condon B.J."/>
            <person name="Leng Y."/>
            <person name="Wu D."/>
            <person name="Bushley K.E."/>
            <person name="Ohm R.A."/>
            <person name="Otillar R."/>
            <person name="Martin J."/>
            <person name="Schackwitz W."/>
            <person name="Grimwood J."/>
            <person name="MohdZainudin N."/>
            <person name="Xue C."/>
            <person name="Wang R."/>
            <person name="Manning V.A."/>
            <person name="Dhillon B."/>
            <person name="Tu Z.J."/>
            <person name="Steffenson B.J."/>
            <person name="Salamov A."/>
            <person name="Sun H."/>
            <person name="Lowry S."/>
            <person name="LaButti K."/>
            <person name="Han J."/>
            <person name="Copeland A."/>
            <person name="Lindquist E."/>
            <person name="Barry K."/>
            <person name="Schmutz J."/>
            <person name="Baker S.E."/>
            <person name="Ciuffetti L.M."/>
            <person name="Grigoriev I.V."/>
            <person name="Zhong S."/>
            <person name="Turgeon B.G."/>
        </authorList>
    </citation>
    <scope>NUCLEOTIDE SEQUENCE [LARGE SCALE GENOMIC DNA]</scope>
    <source>
        <strain evidence="5">C5 / ATCC 48332 / race O</strain>
    </source>
</reference>
<feature type="signal peptide" evidence="2">
    <location>
        <begin position="1"/>
        <end position="25"/>
    </location>
</feature>
<dbReference type="OMA" id="VANWADY"/>